<dbReference type="Pfam" id="PF00106">
    <property type="entry name" value="adh_short"/>
    <property type="match status" value="1"/>
</dbReference>
<reference evidence="6" key="1">
    <citation type="journal article" date="2020" name="PLoS Negl. Trop. Dis.">
        <title>High-quality nuclear genome for Sarcoptes scabiei-A critical resource for a neglected parasite.</title>
        <authorList>
            <person name="Korhonen P.K."/>
            <person name="Gasser R.B."/>
            <person name="Ma G."/>
            <person name="Wang T."/>
            <person name="Stroehlein A.J."/>
            <person name="Young N.D."/>
            <person name="Ang C.S."/>
            <person name="Fernando D.D."/>
            <person name="Lu H.C."/>
            <person name="Taylor S."/>
            <person name="Reynolds S.L."/>
            <person name="Mofiz E."/>
            <person name="Najaraj S.H."/>
            <person name="Gowda H."/>
            <person name="Madugundu A."/>
            <person name="Renuse S."/>
            <person name="Holt D."/>
            <person name="Pandey A."/>
            <person name="Papenfuss A.T."/>
            <person name="Fischer K."/>
        </authorList>
    </citation>
    <scope>NUCLEOTIDE SEQUENCE [LARGE SCALE GENOMIC DNA]</scope>
</reference>
<gene>
    <name evidence="4" type="ORF">SSS_6450</name>
</gene>
<dbReference type="SUPFAM" id="SSF51735">
    <property type="entry name" value="NAD(P)-binding Rossmann-fold domains"/>
    <property type="match status" value="1"/>
</dbReference>
<keyword evidence="6" id="KW-1185">Reference proteome</keyword>
<keyword evidence="2" id="KW-0560">Oxidoreductase</keyword>
<organism evidence="4">
    <name type="scientific">Sarcoptes scabiei</name>
    <name type="common">Itch mite</name>
    <name type="synonym">Acarus scabiei</name>
    <dbReference type="NCBI Taxonomy" id="52283"/>
    <lineage>
        <taxon>Eukaryota</taxon>
        <taxon>Metazoa</taxon>
        <taxon>Ecdysozoa</taxon>
        <taxon>Arthropoda</taxon>
        <taxon>Chelicerata</taxon>
        <taxon>Arachnida</taxon>
        <taxon>Acari</taxon>
        <taxon>Acariformes</taxon>
        <taxon>Sarcoptiformes</taxon>
        <taxon>Astigmata</taxon>
        <taxon>Psoroptidia</taxon>
        <taxon>Sarcoptoidea</taxon>
        <taxon>Sarcoptidae</taxon>
        <taxon>Sarcoptinae</taxon>
        <taxon>Sarcoptes</taxon>
    </lineage>
</organism>
<dbReference type="InterPro" id="IPR036291">
    <property type="entry name" value="NAD(P)-bd_dom_sf"/>
</dbReference>
<dbReference type="PANTHER" id="PTHR24320:SF264">
    <property type="entry name" value="DEHYDROGENASE_REDUCTASE SDR FAMILY MEMBER ON CHROMOSOME X"/>
    <property type="match status" value="1"/>
</dbReference>
<accession>A0A834VGW3</accession>
<dbReference type="PRINTS" id="PR00081">
    <property type="entry name" value="GDHRDH"/>
</dbReference>
<feature type="transmembrane region" description="Helical" evidence="3">
    <location>
        <begin position="23"/>
        <end position="42"/>
    </location>
</feature>
<evidence type="ECO:0000313" key="6">
    <source>
        <dbReference type="Proteomes" id="UP000070412"/>
    </source>
</evidence>
<dbReference type="Gene3D" id="3.40.50.720">
    <property type="entry name" value="NAD(P)-binding Rossmann-like Domain"/>
    <property type="match status" value="1"/>
</dbReference>
<evidence type="ECO:0000256" key="2">
    <source>
        <dbReference type="ARBA" id="ARBA00023002"/>
    </source>
</evidence>
<keyword evidence="3" id="KW-0812">Transmembrane</keyword>
<name>A0A834VGW3_SARSC</name>
<evidence type="ECO:0000313" key="5">
    <source>
        <dbReference type="EnsemblMetazoa" id="KAF7494729.1"/>
    </source>
</evidence>
<reference evidence="4" key="2">
    <citation type="submission" date="2020-01" db="EMBL/GenBank/DDBJ databases">
        <authorList>
            <person name="Korhonen P.K.K."/>
            <person name="Guangxu M.G."/>
            <person name="Wang T.W."/>
            <person name="Stroehlein A.J.S."/>
            <person name="Young N.D."/>
            <person name="Ang C.-S.A."/>
            <person name="Fernando D.W.F."/>
            <person name="Lu H.L."/>
            <person name="Taylor S.T."/>
            <person name="Ehtesham M.E.M."/>
            <person name="Najaraj S.H.N."/>
            <person name="Harsha G.H.G."/>
            <person name="Madugundu A.M."/>
            <person name="Renuse S.R."/>
            <person name="Holt D.H."/>
            <person name="Pandey A.P."/>
            <person name="Papenfuss A.P."/>
            <person name="Gasser R.B.G."/>
            <person name="Fischer K.F."/>
        </authorList>
    </citation>
    <scope>NUCLEOTIDE SEQUENCE</scope>
    <source>
        <strain evidence="4">SSS_KF_BRIS2020</strain>
    </source>
</reference>
<dbReference type="PANTHER" id="PTHR24320">
    <property type="entry name" value="RETINOL DEHYDROGENASE"/>
    <property type="match status" value="1"/>
</dbReference>
<dbReference type="Proteomes" id="UP000070412">
    <property type="component" value="Unassembled WGS sequence"/>
</dbReference>
<dbReference type="EMBL" id="WVUK01000052">
    <property type="protein sequence ID" value="KAF7494729.1"/>
    <property type="molecule type" value="Genomic_DNA"/>
</dbReference>
<evidence type="ECO:0000256" key="3">
    <source>
        <dbReference type="SAM" id="Phobius"/>
    </source>
</evidence>
<dbReference type="OrthoDB" id="191139at2759"/>
<keyword evidence="3" id="KW-1133">Transmembrane helix</keyword>
<sequence length="411" mass="47971">MPTIKTNWIQAISVISYQYLSQLWYVLMIHYIGLYYGFFEFLRNLQLFGFKKINLNYELETIDLDGKICLITGGSRGLGFEVIKYLLNRKCKIITGTSSLADDATDEEIELFRKKLLKKLTLEESDDAIETVGNNLRLLPLDLFSMPSVNRFIERIKQNYSRIDFLICNGGVMMVPFRLNKNNFESQMAINYYSHCLIIAKLLPLMRNRPQNERSEYGQRENHQFRKSRIVMVTSAAHHGVHGLRLDDLNSQHFYSPSQAYCQSKLAQVMFCYQFNRWLQSFESKQSMKKIHPLDDDDDDGETFSKKITINCLHPGLCRTGLMDAFNFTAINIHQTPFFRSAIEGAECILHATLSPRLESKSGFYYEDCLPTKSSHWSYDETLQKRLWTTTWKDLKPWLTKEEFDAFVSDE</sequence>
<reference evidence="5" key="3">
    <citation type="submission" date="2022-06" db="UniProtKB">
        <authorList>
            <consortium name="EnsemblMetazoa"/>
        </authorList>
    </citation>
    <scope>IDENTIFICATION</scope>
</reference>
<proteinExistence type="inferred from homology"/>
<evidence type="ECO:0000256" key="1">
    <source>
        <dbReference type="ARBA" id="ARBA00006484"/>
    </source>
</evidence>
<dbReference type="AlphaFoldDB" id="A0A834VGW3"/>
<dbReference type="GO" id="GO:0016491">
    <property type="term" value="F:oxidoreductase activity"/>
    <property type="evidence" value="ECO:0007669"/>
    <property type="project" value="UniProtKB-KW"/>
</dbReference>
<protein>
    <submittedName>
        <fullName evidence="4">Short-chain dehydrogenase TIC 32, chloroplastic</fullName>
    </submittedName>
</protein>
<dbReference type="EnsemblMetazoa" id="SSS_6450s_mrna">
    <property type="protein sequence ID" value="KAF7494729.1"/>
    <property type="gene ID" value="SSS_6450"/>
</dbReference>
<comment type="similarity">
    <text evidence="1">Belongs to the short-chain dehydrogenases/reductases (SDR) family.</text>
</comment>
<evidence type="ECO:0000313" key="4">
    <source>
        <dbReference type="EMBL" id="KAF7494729.1"/>
    </source>
</evidence>
<dbReference type="InterPro" id="IPR002347">
    <property type="entry name" value="SDR_fam"/>
</dbReference>
<keyword evidence="3" id="KW-0472">Membrane</keyword>